<organism evidence="1 2">
    <name type="scientific">Mucuna pruriens</name>
    <name type="common">Velvet bean</name>
    <name type="synonym">Dolichos pruriens</name>
    <dbReference type="NCBI Taxonomy" id="157652"/>
    <lineage>
        <taxon>Eukaryota</taxon>
        <taxon>Viridiplantae</taxon>
        <taxon>Streptophyta</taxon>
        <taxon>Embryophyta</taxon>
        <taxon>Tracheophyta</taxon>
        <taxon>Spermatophyta</taxon>
        <taxon>Magnoliopsida</taxon>
        <taxon>eudicotyledons</taxon>
        <taxon>Gunneridae</taxon>
        <taxon>Pentapetalae</taxon>
        <taxon>rosids</taxon>
        <taxon>fabids</taxon>
        <taxon>Fabales</taxon>
        <taxon>Fabaceae</taxon>
        <taxon>Papilionoideae</taxon>
        <taxon>50 kb inversion clade</taxon>
        <taxon>NPAAA clade</taxon>
        <taxon>indigoferoid/millettioid clade</taxon>
        <taxon>Phaseoleae</taxon>
        <taxon>Mucuna</taxon>
    </lineage>
</organism>
<name>A0A371HIG5_MUCPR</name>
<sequence>MNYIHLRTKLGEEASFLHRRIPATDHRQRPAPEYRRSAVAHGTRRYPAVPESVGGVTGTVEIQSLCDGAGGDDDGFGLQEGGVGENPKRPFGEVHGRHSLRDDLGAEALGLLAAAVHEVGAKDASRKSRKILDVGGGGELAAWSDAVGHPAFEEDRLQLRARRVYGGSVRRRAASDDAELRFQCFAEEEVSPASDEEVEVADEVEVATVAADEEASPRPTRLRALVKNLSGKILICTVPVSFRRNAFLKVSLGSSKLAIGKYTFPNLKNVAIETN</sequence>
<feature type="non-terminal residue" evidence="1">
    <location>
        <position position="1"/>
    </location>
</feature>
<keyword evidence="2" id="KW-1185">Reference proteome</keyword>
<reference evidence="1" key="1">
    <citation type="submission" date="2018-05" db="EMBL/GenBank/DDBJ databases">
        <title>Draft genome of Mucuna pruriens seed.</title>
        <authorList>
            <person name="Nnadi N.E."/>
            <person name="Vos R."/>
            <person name="Hasami M.H."/>
            <person name="Devisetty U.K."/>
            <person name="Aguiy J.C."/>
        </authorList>
    </citation>
    <scope>NUCLEOTIDE SEQUENCE [LARGE SCALE GENOMIC DNA]</scope>
    <source>
        <strain evidence="1">JCA_2017</strain>
    </source>
</reference>
<dbReference type="EMBL" id="QJKJ01002504">
    <property type="protein sequence ID" value="RDY02585.1"/>
    <property type="molecule type" value="Genomic_DNA"/>
</dbReference>
<protein>
    <submittedName>
        <fullName evidence="1">Uncharacterized protein</fullName>
    </submittedName>
</protein>
<gene>
    <name evidence="1" type="ORF">CR513_13937</name>
</gene>
<proteinExistence type="predicted"/>
<dbReference type="AntiFam" id="ANF00233">
    <property type="entry name" value="Shadow ORF (opposite trxB)"/>
</dbReference>
<evidence type="ECO:0000313" key="1">
    <source>
        <dbReference type="EMBL" id="RDY02585.1"/>
    </source>
</evidence>
<accession>A0A371HIG5</accession>
<evidence type="ECO:0000313" key="2">
    <source>
        <dbReference type="Proteomes" id="UP000257109"/>
    </source>
</evidence>
<comment type="caution">
    <text evidence="1">The sequence shown here is derived from an EMBL/GenBank/DDBJ whole genome shotgun (WGS) entry which is preliminary data.</text>
</comment>
<dbReference type="AlphaFoldDB" id="A0A371HIG5"/>
<dbReference type="OrthoDB" id="10412377at2759"/>
<dbReference type="Proteomes" id="UP000257109">
    <property type="component" value="Unassembled WGS sequence"/>
</dbReference>